<dbReference type="EC" id="2.1.1.-" evidence="6"/>
<comment type="caution">
    <text evidence="6">The sequence shown here is derived from an EMBL/GenBank/DDBJ whole genome shotgun (WGS) entry which is preliminary data.</text>
</comment>
<dbReference type="EMBL" id="VSSQ01004934">
    <property type="protein sequence ID" value="MPM27212.1"/>
    <property type="molecule type" value="Genomic_DNA"/>
</dbReference>
<keyword evidence="2" id="KW-0963">Cytoplasm</keyword>
<keyword evidence="6" id="KW-0687">Ribonucleoprotein</keyword>
<evidence type="ECO:0000313" key="6">
    <source>
        <dbReference type="EMBL" id="MPM27212.1"/>
    </source>
</evidence>
<evidence type="ECO:0000256" key="3">
    <source>
        <dbReference type="ARBA" id="ARBA00022603"/>
    </source>
</evidence>
<keyword evidence="5" id="KW-0949">S-adenosyl-L-methionine</keyword>
<dbReference type="InterPro" id="IPR004498">
    <property type="entry name" value="Ribosomal_PrmA_MeTrfase"/>
</dbReference>
<dbReference type="InterPro" id="IPR029063">
    <property type="entry name" value="SAM-dependent_MTases_sf"/>
</dbReference>
<dbReference type="SUPFAM" id="SSF53335">
    <property type="entry name" value="S-adenosyl-L-methionine-dependent methyltransferases"/>
    <property type="match status" value="1"/>
</dbReference>
<dbReference type="CDD" id="cd02440">
    <property type="entry name" value="AdoMet_MTases"/>
    <property type="match status" value="1"/>
</dbReference>
<dbReference type="NCBIfam" id="TIGR00406">
    <property type="entry name" value="prmA"/>
    <property type="match status" value="1"/>
</dbReference>
<reference evidence="6" key="1">
    <citation type="submission" date="2019-08" db="EMBL/GenBank/DDBJ databases">
        <authorList>
            <person name="Kucharzyk K."/>
            <person name="Murdoch R.W."/>
            <person name="Higgins S."/>
            <person name="Loffler F."/>
        </authorList>
    </citation>
    <scope>NUCLEOTIDE SEQUENCE</scope>
</reference>
<dbReference type="HAMAP" id="MF_00735">
    <property type="entry name" value="Methyltr_PrmA"/>
    <property type="match status" value="1"/>
</dbReference>
<name>A0A644YF28_9ZZZZ</name>
<dbReference type="AlphaFoldDB" id="A0A644YF28"/>
<dbReference type="PIRSF" id="PIRSF000401">
    <property type="entry name" value="RPL11_MTase"/>
    <property type="match status" value="1"/>
</dbReference>
<keyword evidence="4 6" id="KW-0808">Transferase</keyword>
<dbReference type="PANTHER" id="PTHR43648:SF1">
    <property type="entry name" value="ELECTRON TRANSFER FLAVOPROTEIN BETA SUBUNIT LYSINE METHYLTRANSFERASE"/>
    <property type="match status" value="1"/>
</dbReference>
<comment type="similarity">
    <text evidence="1">Belongs to the methyltransferase superfamily. PrmA family.</text>
</comment>
<keyword evidence="3 6" id="KW-0489">Methyltransferase</keyword>
<sequence>MKWLEVHIHTNHGGLETVEAFLSGLGIDDVVIDDETEFHEFLEENRKSWDYVDEELLKKEAGASQVTFYLEENEAGFARLGEVRIALAEFKAAHSDCGPLLMTLDNLKEEDWAFGWQKYYKPMEIGSRLLVIPEWEKDKTDCKGRVPLILDPGLAFGTGSHATTQLCLQALEQAVKPGGTVLDLGCGSGILSIAALKLGAASAHAVDIDDKCLNVAYENAALNGIGKDRYTVWVGDVLSDEHLQARLGGNYDVVVANIVADVILGLAPMVRRFLKPRGLFLCSGIIDDRAVEVADGLRRSGWAILEARQESGWFAYTCR</sequence>
<dbReference type="Pfam" id="PF06325">
    <property type="entry name" value="PrmA"/>
    <property type="match status" value="1"/>
</dbReference>
<accession>A0A644YF28</accession>
<dbReference type="InterPro" id="IPR050078">
    <property type="entry name" value="Ribosomal_L11_MeTrfase_PrmA"/>
</dbReference>
<protein>
    <submittedName>
        <fullName evidence="6">Ribosomal protein L11 methyltransferase</fullName>
        <ecNumber evidence="6">2.1.1.-</ecNumber>
    </submittedName>
</protein>
<dbReference type="Gene3D" id="3.40.50.150">
    <property type="entry name" value="Vaccinia Virus protein VP39"/>
    <property type="match status" value="1"/>
</dbReference>
<evidence type="ECO:0000256" key="5">
    <source>
        <dbReference type="ARBA" id="ARBA00022691"/>
    </source>
</evidence>
<dbReference type="PANTHER" id="PTHR43648">
    <property type="entry name" value="ELECTRON TRANSFER FLAVOPROTEIN BETA SUBUNIT LYSINE METHYLTRANSFERASE"/>
    <property type="match status" value="1"/>
</dbReference>
<proteinExistence type="inferred from homology"/>
<evidence type="ECO:0000256" key="4">
    <source>
        <dbReference type="ARBA" id="ARBA00022679"/>
    </source>
</evidence>
<keyword evidence="6" id="KW-0689">Ribosomal protein</keyword>
<evidence type="ECO:0000256" key="2">
    <source>
        <dbReference type="ARBA" id="ARBA00022490"/>
    </source>
</evidence>
<dbReference type="GO" id="GO:0008276">
    <property type="term" value="F:protein methyltransferase activity"/>
    <property type="evidence" value="ECO:0007669"/>
    <property type="project" value="InterPro"/>
</dbReference>
<dbReference type="GO" id="GO:0032259">
    <property type="term" value="P:methylation"/>
    <property type="evidence" value="ECO:0007669"/>
    <property type="project" value="UniProtKB-KW"/>
</dbReference>
<gene>
    <name evidence="6" type="primary">prmA_24</name>
    <name evidence="6" type="ORF">SDC9_73722</name>
</gene>
<dbReference type="GO" id="GO:0005840">
    <property type="term" value="C:ribosome"/>
    <property type="evidence" value="ECO:0007669"/>
    <property type="project" value="UniProtKB-KW"/>
</dbReference>
<organism evidence="6">
    <name type="scientific">bioreactor metagenome</name>
    <dbReference type="NCBI Taxonomy" id="1076179"/>
    <lineage>
        <taxon>unclassified sequences</taxon>
        <taxon>metagenomes</taxon>
        <taxon>ecological metagenomes</taxon>
    </lineage>
</organism>
<evidence type="ECO:0000256" key="1">
    <source>
        <dbReference type="ARBA" id="ARBA00009741"/>
    </source>
</evidence>